<proteinExistence type="predicted"/>
<dbReference type="EMBL" id="JACVVK020000135">
    <property type="protein sequence ID" value="KAK7489694.1"/>
    <property type="molecule type" value="Genomic_DNA"/>
</dbReference>
<dbReference type="Proteomes" id="UP001519460">
    <property type="component" value="Unassembled WGS sequence"/>
</dbReference>
<name>A0ABD0KR86_9CAEN</name>
<dbReference type="AlphaFoldDB" id="A0ABD0KR86"/>
<reference evidence="1 2" key="1">
    <citation type="journal article" date="2023" name="Sci. Data">
        <title>Genome assembly of the Korean intertidal mud-creeper Batillaria attramentaria.</title>
        <authorList>
            <person name="Patra A.K."/>
            <person name="Ho P.T."/>
            <person name="Jun S."/>
            <person name="Lee S.J."/>
            <person name="Kim Y."/>
            <person name="Won Y.J."/>
        </authorList>
    </citation>
    <scope>NUCLEOTIDE SEQUENCE [LARGE SCALE GENOMIC DNA]</scope>
    <source>
        <strain evidence="1">Wonlab-2016</strain>
    </source>
</reference>
<gene>
    <name evidence="1" type="ORF">BaRGS_00019089</name>
</gene>
<evidence type="ECO:0000313" key="1">
    <source>
        <dbReference type="EMBL" id="KAK7489694.1"/>
    </source>
</evidence>
<sequence>MSSTCLPSGGRRREASGERIDIYSTGQPISFAVPRSTARGNLLVLLFLDLQHGATCSCAKGTPLEHQSRVLGWHELFCQKITRHNHDAVASSNY</sequence>
<keyword evidence="2" id="KW-1185">Reference proteome</keyword>
<protein>
    <submittedName>
        <fullName evidence="1">Uncharacterized protein</fullName>
    </submittedName>
</protein>
<organism evidence="1 2">
    <name type="scientific">Batillaria attramentaria</name>
    <dbReference type="NCBI Taxonomy" id="370345"/>
    <lineage>
        <taxon>Eukaryota</taxon>
        <taxon>Metazoa</taxon>
        <taxon>Spiralia</taxon>
        <taxon>Lophotrochozoa</taxon>
        <taxon>Mollusca</taxon>
        <taxon>Gastropoda</taxon>
        <taxon>Caenogastropoda</taxon>
        <taxon>Sorbeoconcha</taxon>
        <taxon>Cerithioidea</taxon>
        <taxon>Batillariidae</taxon>
        <taxon>Batillaria</taxon>
    </lineage>
</organism>
<evidence type="ECO:0000313" key="2">
    <source>
        <dbReference type="Proteomes" id="UP001519460"/>
    </source>
</evidence>
<comment type="caution">
    <text evidence="1">The sequence shown here is derived from an EMBL/GenBank/DDBJ whole genome shotgun (WGS) entry which is preliminary data.</text>
</comment>
<accession>A0ABD0KR86</accession>